<proteinExistence type="predicted"/>
<dbReference type="Gene3D" id="3.90.550.10">
    <property type="entry name" value="Spore Coat Polysaccharide Biosynthesis Protein SpsA, Chain A"/>
    <property type="match status" value="2"/>
</dbReference>
<dbReference type="KEGG" id="afo:Afer_1971"/>
<dbReference type="eggNOG" id="COG1216">
    <property type="taxonomic scope" value="Bacteria"/>
</dbReference>
<gene>
    <name evidence="3" type="ordered locus">Afer_1971</name>
</gene>
<dbReference type="RefSeq" id="WP_015799351.1">
    <property type="nucleotide sequence ID" value="NC_013124.1"/>
</dbReference>
<dbReference type="InterPro" id="IPR001173">
    <property type="entry name" value="Glyco_trans_2-like"/>
</dbReference>
<keyword evidence="4" id="KW-1185">Reference proteome</keyword>
<evidence type="ECO:0000259" key="2">
    <source>
        <dbReference type="Pfam" id="PF00535"/>
    </source>
</evidence>
<feature type="domain" description="Glycosyltransferase 2-like" evidence="2">
    <location>
        <begin position="542"/>
        <end position="648"/>
    </location>
</feature>
<dbReference type="GO" id="GO:0016757">
    <property type="term" value="F:glycosyltransferase activity"/>
    <property type="evidence" value="ECO:0007669"/>
    <property type="project" value="UniProtKB-KW"/>
</dbReference>
<evidence type="ECO:0000313" key="3">
    <source>
        <dbReference type="EMBL" id="ACU54875.1"/>
    </source>
</evidence>
<dbReference type="InterPro" id="IPR029063">
    <property type="entry name" value="SAM-dependent_MTases_sf"/>
</dbReference>
<reference evidence="3 4" key="1">
    <citation type="journal article" date="2009" name="Stand. Genomic Sci.">
        <title>Complete genome sequence of Acidimicrobium ferrooxidans type strain (ICP).</title>
        <authorList>
            <person name="Clum A."/>
            <person name="Nolan M."/>
            <person name="Lang E."/>
            <person name="Glavina Del Rio T."/>
            <person name="Tice H."/>
            <person name="Copeland A."/>
            <person name="Cheng J.F."/>
            <person name="Lucas S."/>
            <person name="Chen F."/>
            <person name="Bruce D."/>
            <person name="Goodwin L."/>
            <person name="Pitluck S."/>
            <person name="Ivanova N."/>
            <person name="Mavrommatis K."/>
            <person name="Mikhailova N."/>
            <person name="Pati A."/>
            <person name="Chen A."/>
            <person name="Palaniappan K."/>
            <person name="Goker M."/>
            <person name="Spring S."/>
            <person name="Land M."/>
            <person name="Hauser L."/>
            <person name="Chang Y.J."/>
            <person name="Jeffries C.C."/>
            <person name="Chain P."/>
            <person name="Bristow J."/>
            <person name="Eisen J.A."/>
            <person name="Markowitz V."/>
            <person name="Hugenholtz P."/>
            <person name="Kyrpides N.C."/>
            <person name="Klenk H.P."/>
            <person name="Lapidus A."/>
        </authorList>
    </citation>
    <scope>NUCLEOTIDE SEQUENCE [LARGE SCALE GENOMIC DNA]</scope>
    <source>
        <strain evidence="4">DSM 10331 / JCM 15462 / NBRC 103882 / ICP</strain>
    </source>
</reference>
<dbReference type="OrthoDB" id="9788101at2"/>
<protein>
    <submittedName>
        <fullName evidence="3">Glycosyl transferase family 2</fullName>
    </submittedName>
</protein>
<dbReference type="Pfam" id="PF13641">
    <property type="entry name" value="Glyco_tranf_2_3"/>
    <property type="match status" value="1"/>
</dbReference>
<dbReference type="Pfam" id="PF00535">
    <property type="entry name" value="Glycos_transf_2"/>
    <property type="match status" value="1"/>
</dbReference>
<sequence>MPSLLRFPVGQAVFQLPERLTEVNSWHGHIPFAFWIVEALEPSVFVELGVHRGDSYFAFCQAVKSLGLDTRCYGVDTWKGDAHAGFYGEEIYEDFSAYNREHYQDFSKPLRTTFAEAIEQFEDGSIDLLHVDGYHTYEAVRSDFGCWLPKLSERAVVLFHDIAVTDRGFGVWRFWEEIAAQYPSFGFMHSFGLGVLGVGKELPDSLASFFEDAKANPEILHSFYEALGTRCQLFGDLQRARDELANTTAAPAISEEVATLRQQVLDLTYRYERALERKEAEAEQLEAKVVDLEARLGQSSHSAAALAEHLASVTAQRDEILQSETWKLTAPARGFLWWMRRVANWRRFTQTFRVTLQPLQGVGESLFETDSFVALGGRMRFAIEGAPRPPGWYELTCTVTTTSDLSKMRPYIITETQDHQRYSQQIPGKVDPEGQIRVLFHVNKQAARHELLLVGLNGITSISAPRVKPALHLGEPMARILAAAIVPTIAYADLPPIAAHQELLPQEDEFSRWIERNERINQDDRERVARELATWEHPPLISVLMPVYNTPIRHLVTAIESVRAQWYPHWELCIADDASTDPEIRPILTRYQEADPRIKVAFRDENGGISANSNTALTLANGKFVAYLDADDEISEVALLHYAREIHEYPGVELLFCDEDKITEDGDRSDPYFKPSLSPALLLGKNCVTHLGVYRTDTVRRLGGMRSEFDGSQDWDLALRFLPIVGIDFTRARRIPRLLYHWRRIHGSTATTLRSKSWAVLAGRHAVQDYLDTAVPGAKAEPIPRASNLNRLVLPTPDPAPLVSILLPTAGNYQLLRGCLSSLLERTDYPRFEVLITIDSDNPDADSLAYLDTLEHTGKVRVIRRRRPPGETFNYSRIVNNLARYAAADLLLLLNDDTEVINAGWLTEMVAVLSLPDVGVVGAHLYYADGSIQHAGVMTGHHRALHLYSGLPGASWGYYADLLLARNVSAVTGACLLTSRRVWDEVGGLDEQLAVSFNDVAYCRAAGALGYQIIVTPHARLKHFESVTRGFDDLTLPRRSRLASEFQRLATLFPDIAAADPFYNPNLVPEGQFRLQYESPIPVV</sequence>
<evidence type="ECO:0000313" key="4">
    <source>
        <dbReference type="Proteomes" id="UP000000771"/>
    </source>
</evidence>
<dbReference type="SUPFAM" id="SSF53335">
    <property type="entry name" value="S-adenosyl-L-methionine-dependent methyltransferases"/>
    <property type="match status" value="1"/>
</dbReference>
<dbReference type="SUPFAM" id="SSF53448">
    <property type="entry name" value="Nucleotide-diphospho-sugar transferases"/>
    <property type="match status" value="2"/>
</dbReference>
<keyword evidence="1" id="KW-0175">Coiled coil</keyword>
<dbReference type="Pfam" id="PF13578">
    <property type="entry name" value="Methyltransf_24"/>
    <property type="match status" value="1"/>
</dbReference>
<dbReference type="eggNOG" id="COG0463">
    <property type="taxonomic scope" value="Bacteria"/>
</dbReference>
<dbReference type="CDD" id="cd04184">
    <property type="entry name" value="GT2_RfbC_Mx_like"/>
    <property type="match status" value="1"/>
</dbReference>
<name>C7M1X8_ACIFD</name>
<dbReference type="Proteomes" id="UP000000771">
    <property type="component" value="Chromosome"/>
</dbReference>
<keyword evidence="3" id="KW-0808">Transferase</keyword>
<dbReference type="EMBL" id="CP001631">
    <property type="protein sequence ID" value="ACU54875.1"/>
    <property type="molecule type" value="Genomic_DNA"/>
</dbReference>
<dbReference type="Gene3D" id="3.40.50.150">
    <property type="entry name" value="Vaccinia Virus protein VP39"/>
    <property type="match status" value="1"/>
</dbReference>
<dbReference type="STRING" id="525909.Afer_1971"/>
<dbReference type="HOGENOM" id="CLU_005003_1_0_11"/>
<dbReference type="PANTHER" id="PTHR43179:SF7">
    <property type="entry name" value="RHAMNOSYLTRANSFERASE WBBL"/>
    <property type="match status" value="1"/>
</dbReference>
<evidence type="ECO:0000256" key="1">
    <source>
        <dbReference type="SAM" id="Coils"/>
    </source>
</evidence>
<organism evidence="3 4">
    <name type="scientific">Acidimicrobium ferrooxidans (strain DSM 10331 / JCM 15462 / NBRC 103882 / ICP)</name>
    <dbReference type="NCBI Taxonomy" id="525909"/>
    <lineage>
        <taxon>Bacteria</taxon>
        <taxon>Bacillati</taxon>
        <taxon>Actinomycetota</taxon>
        <taxon>Acidimicrobiia</taxon>
        <taxon>Acidimicrobiales</taxon>
        <taxon>Acidimicrobiaceae</taxon>
        <taxon>Acidimicrobium</taxon>
    </lineage>
</organism>
<dbReference type="CAZy" id="GT2">
    <property type="family name" value="Glycosyltransferase Family 2"/>
</dbReference>
<feature type="coiled-coil region" evidence="1">
    <location>
        <begin position="268"/>
        <end position="302"/>
    </location>
</feature>
<dbReference type="PANTHER" id="PTHR43179">
    <property type="entry name" value="RHAMNOSYLTRANSFERASE WBBL"/>
    <property type="match status" value="1"/>
</dbReference>
<dbReference type="InterPro" id="IPR029044">
    <property type="entry name" value="Nucleotide-diphossugar_trans"/>
</dbReference>
<dbReference type="AlphaFoldDB" id="C7M1X8"/>
<accession>C7M1X8</accession>